<feature type="signal peptide" evidence="1">
    <location>
        <begin position="1"/>
        <end position="21"/>
    </location>
</feature>
<name>A0ABX7XBT3_9FLAO</name>
<proteinExistence type="predicted"/>
<protein>
    <submittedName>
        <fullName evidence="2">Uncharacterized protein</fullName>
    </submittedName>
</protein>
<dbReference type="RefSeq" id="WP_230476020.1">
    <property type="nucleotide sequence ID" value="NZ_CP072842.1"/>
</dbReference>
<reference evidence="3" key="2">
    <citation type="submission" date="2021-04" db="EMBL/GenBank/DDBJ databases">
        <title>Taxonomy of Flavobacteriaceae bacterium ZY171143.</title>
        <authorList>
            <person name="Li F."/>
        </authorList>
    </citation>
    <scope>NUCLEOTIDE SEQUENCE [LARGE SCALE GENOMIC DNA]</scope>
    <source>
        <strain evidence="3">ZY171143</strain>
    </source>
</reference>
<dbReference type="Proteomes" id="UP000672011">
    <property type="component" value="Chromosome"/>
</dbReference>
<accession>A0ABX7XBT3</accession>
<gene>
    <name evidence="2" type="ORF">J9309_11475</name>
</gene>
<keyword evidence="3" id="KW-1185">Reference proteome</keyword>
<evidence type="ECO:0000256" key="1">
    <source>
        <dbReference type="SAM" id="SignalP"/>
    </source>
</evidence>
<sequence>MKKTFLFLSACAIYTCTNVSAQVGIGTNLPQTTLVIAGKPNVANVADGVIAPKISK</sequence>
<dbReference type="EMBL" id="CP072842">
    <property type="protein sequence ID" value="QTV05381.1"/>
    <property type="molecule type" value="Genomic_DNA"/>
</dbReference>
<evidence type="ECO:0000313" key="3">
    <source>
        <dbReference type="Proteomes" id="UP000672011"/>
    </source>
</evidence>
<feature type="chain" id="PRO_5045855827" evidence="1">
    <location>
        <begin position="22"/>
        <end position="56"/>
    </location>
</feature>
<evidence type="ECO:0000313" key="2">
    <source>
        <dbReference type="EMBL" id="QTV05381.1"/>
    </source>
</evidence>
<organism evidence="2 3">
    <name type="scientific">Faecalibacter bovis</name>
    <dbReference type="NCBI Taxonomy" id="2898187"/>
    <lineage>
        <taxon>Bacteria</taxon>
        <taxon>Pseudomonadati</taxon>
        <taxon>Bacteroidota</taxon>
        <taxon>Flavobacteriia</taxon>
        <taxon>Flavobacteriales</taxon>
        <taxon>Weeksellaceae</taxon>
        <taxon>Faecalibacter</taxon>
    </lineage>
</organism>
<keyword evidence="1" id="KW-0732">Signal</keyword>
<reference evidence="2 3" key="1">
    <citation type="journal article" date="2021" name="Int. J. Syst. Evol. Microbiol.">
        <title>Faecalibacter bovis sp. nov., isolated from cow faeces.</title>
        <authorList>
            <person name="Li F."/>
            <person name="Zhao W."/>
            <person name="Hong Q."/>
            <person name="Shao Q."/>
            <person name="Song J."/>
            <person name="Yang S."/>
        </authorList>
    </citation>
    <scope>NUCLEOTIDE SEQUENCE [LARGE SCALE GENOMIC DNA]</scope>
    <source>
        <strain evidence="2 3">ZY171143</strain>
    </source>
</reference>